<organism evidence="2 3">
    <name type="scientific">Cuscuta campestris</name>
    <dbReference type="NCBI Taxonomy" id="132261"/>
    <lineage>
        <taxon>Eukaryota</taxon>
        <taxon>Viridiplantae</taxon>
        <taxon>Streptophyta</taxon>
        <taxon>Embryophyta</taxon>
        <taxon>Tracheophyta</taxon>
        <taxon>Spermatophyta</taxon>
        <taxon>Magnoliopsida</taxon>
        <taxon>eudicotyledons</taxon>
        <taxon>Gunneridae</taxon>
        <taxon>Pentapetalae</taxon>
        <taxon>asterids</taxon>
        <taxon>lamiids</taxon>
        <taxon>Solanales</taxon>
        <taxon>Convolvulaceae</taxon>
        <taxon>Cuscuteae</taxon>
        <taxon>Cuscuta</taxon>
        <taxon>Cuscuta subgen. Grammica</taxon>
        <taxon>Cuscuta sect. Cleistogrammica</taxon>
    </lineage>
</organism>
<evidence type="ECO:0000313" key="3">
    <source>
        <dbReference type="Proteomes" id="UP000595140"/>
    </source>
</evidence>
<keyword evidence="3" id="KW-1185">Reference proteome</keyword>
<name>A0A484NID8_9ASTE</name>
<feature type="compositionally biased region" description="Basic and acidic residues" evidence="1">
    <location>
        <begin position="18"/>
        <end position="33"/>
    </location>
</feature>
<dbReference type="AlphaFoldDB" id="A0A484NID8"/>
<reference evidence="2 3" key="1">
    <citation type="submission" date="2018-04" db="EMBL/GenBank/DDBJ databases">
        <authorList>
            <person name="Vogel A."/>
        </authorList>
    </citation>
    <scope>NUCLEOTIDE SEQUENCE [LARGE SCALE GENOMIC DNA]</scope>
</reference>
<protein>
    <submittedName>
        <fullName evidence="2">Uncharacterized protein</fullName>
    </submittedName>
</protein>
<feature type="region of interest" description="Disordered" evidence="1">
    <location>
        <begin position="1"/>
        <end position="136"/>
    </location>
</feature>
<sequence>MSGVNGTFVDKSARHTKREYQGCKGDKTTEHAHPIAGSTSGRTSKTARRSRPKRKLKTGDDSEAVDSATVLPKPAAVTTSPPLERADLDGEISMVGKETGPTKPTATPVTVGAEGGPKTSRKKKGQGTPTAVPKAVAQTTSFEEPLMTNQGAVLGDDGAQIAATPTPLAASKVPVPKAKQKGESKGEPSGKEPPKAWKPPFKALKPPNSDSPDYMRLWNAKKALYDGENKKIADKHNVHKELAAYNTKH</sequence>
<feature type="compositionally biased region" description="Basic and acidic residues" evidence="1">
    <location>
        <begin position="180"/>
        <end position="195"/>
    </location>
</feature>
<accession>A0A484NID8</accession>
<evidence type="ECO:0000313" key="2">
    <source>
        <dbReference type="EMBL" id="VFR01146.1"/>
    </source>
</evidence>
<dbReference type="Proteomes" id="UP000595140">
    <property type="component" value="Unassembled WGS sequence"/>
</dbReference>
<evidence type="ECO:0000256" key="1">
    <source>
        <dbReference type="SAM" id="MobiDB-lite"/>
    </source>
</evidence>
<proteinExistence type="predicted"/>
<gene>
    <name evidence="2" type="ORF">CCAM_LOCUS42921</name>
</gene>
<dbReference type="EMBL" id="OOIL02006729">
    <property type="protein sequence ID" value="VFR01146.1"/>
    <property type="molecule type" value="Genomic_DNA"/>
</dbReference>
<feature type="region of interest" description="Disordered" evidence="1">
    <location>
        <begin position="157"/>
        <end position="213"/>
    </location>
</feature>
<feature type="compositionally biased region" description="Basic residues" evidence="1">
    <location>
        <begin position="45"/>
        <end position="56"/>
    </location>
</feature>